<dbReference type="EMBL" id="QUMQ01000001">
    <property type="protein sequence ID" value="REF97238.1"/>
    <property type="molecule type" value="Genomic_DNA"/>
</dbReference>
<keyword evidence="1" id="KW-0812">Transmembrane</keyword>
<dbReference type="InterPro" id="IPR013783">
    <property type="entry name" value="Ig-like_fold"/>
</dbReference>
<dbReference type="Gene3D" id="2.60.40.10">
    <property type="entry name" value="Immunoglobulins"/>
    <property type="match status" value="1"/>
</dbReference>
<proteinExistence type="predicted"/>
<dbReference type="Proteomes" id="UP000256913">
    <property type="component" value="Unassembled WGS sequence"/>
</dbReference>
<evidence type="ECO:0000313" key="3">
    <source>
        <dbReference type="Proteomes" id="UP000256913"/>
    </source>
</evidence>
<evidence type="ECO:0000313" key="2">
    <source>
        <dbReference type="EMBL" id="REF97238.1"/>
    </source>
</evidence>
<keyword evidence="1" id="KW-1133">Transmembrane helix</keyword>
<keyword evidence="3" id="KW-1185">Reference proteome</keyword>
<organism evidence="2 3">
    <name type="scientific">Asanoa ferruginea</name>
    <dbReference type="NCBI Taxonomy" id="53367"/>
    <lineage>
        <taxon>Bacteria</taxon>
        <taxon>Bacillati</taxon>
        <taxon>Actinomycetota</taxon>
        <taxon>Actinomycetes</taxon>
        <taxon>Micromonosporales</taxon>
        <taxon>Micromonosporaceae</taxon>
        <taxon>Asanoa</taxon>
    </lineage>
</organism>
<accession>A0A3D9ZIM0</accession>
<feature type="transmembrane region" description="Helical" evidence="1">
    <location>
        <begin position="14"/>
        <end position="33"/>
    </location>
</feature>
<comment type="caution">
    <text evidence="2">The sequence shown here is derived from an EMBL/GenBank/DDBJ whole genome shotgun (WGS) entry which is preliminary data.</text>
</comment>
<evidence type="ECO:0008006" key="4">
    <source>
        <dbReference type="Google" id="ProtNLM"/>
    </source>
</evidence>
<gene>
    <name evidence="2" type="ORF">DFJ67_3235</name>
</gene>
<protein>
    <recommendedName>
        <fullName evidence="4">Ig-like domain-containing protein</fullName>
    </recommendedName>
</protein>
<name>A0A3D9ZIM0_9ACTN</name>
<dbReference type="NCBIfam" id="NF038353">
    <property type="entry name" value="FxLYD_dom"/>
    <property type="match status" value="1"/>
</dbReference>
<reference evidence="2 3" key="1">
    <citation type="submission" date="2018-08" db="EMBL/GenBank/DDBJ databases">
        <title>Sequencing the genomes of 1000 actinobacteria strains.</title>
        <authorList>
            <person name="Klenk H.-P."/>
        </authorList>
    </citation>
    <scope>NUCLEOTIDE SEQUENCE [LARGE SCALE GENOMIC DNA]</scope>
    <source>
        <strain evidence="2 3">DSM 44099</strain>
    </source>
</reference>
<sequence length="130" mass="13715">MSRRPAKPGFWDTLPGVFTVLGLLALVTLVVLLRVGNGRSQSDLVADIASCEFHGSSVAVSLTIRNDGEEAGSARIEWEYRDAKGGVVGKDSVVVSDAAPGQTVRREVTTSLDAPTSKGTCEITVVLNRS</sequence>
<dbReference type="AlphaFoldDB" id="A0A3D9ZIM0"/>
<dbReference type="InterPro" id="IPR047676">
    <property type="entry name" value="FxLYD_dom"/>
</dbReference>
<dbReference type="GO" id="GO:0005975">
    <property type="term" value="P:carbohydrate metabolic process"/>
    <property type="evidence" value="ECO:0007669"/>
    <property type="project" value="UniProtKB-ARBA"/>
</dbReference>
<evidence type="ECO:0000256" key="1">
    <source>
        <dbReference type="SAM" id="Phobius"/>
    </source>
</evidence>
<keyword evidence="1" id="KW-0472">Membrane</keyword>